<evidence type="ECO:0000256" key="6">
    <source>
        <dbReference type="ARBA" id="ARBA00023310"/>
    </source>
</evidence>
<keyword evidence="3" id="KW-0375">Hydrogen ion transport</keyword>
<keyword evidence="4" id="KW-0406">Ion transport</keyword>
<dbReference type="GO" id="GO:0046961">
    <property type="term" value="F:proton-transporting ATPase activity, rotational mechanism"/>
    <property type="evidence" value="ECO:0007669"/>
    <property type="project" value="InterPro"/>
</dbReference>
<evidence type="ECO:0000256" key="1">
    <source>
        <dbReference type="ARBA" id="ARBA00005901"/>
    </source>
</evidence>
<keyword evidence="5" id="KW-0472">Membrane</keyword>
<dbReference type="EMBL" id="CP001941">
    <property type="protein sequence ID" value="ADD09073.1"/>
    <property type="molecule type" value="Genomic_DNA"/>
</dbReference>
<accession>D3TAE4</accession>
<sequence length="194" mass="23052">MDAIDRIIKRIEEDVQWKIKEYWDKADREIERIRNIEESKWDKEREKMESSGKREAETIKQMHISKAHLDGKKMLMNAREKVIERIINQVQISFKDYVNYEKYIRESLEDAKNVLGNNFEVIAMQEDVEMVKRIADDMELNLKVMAGELEYGGILAISSDSLKKVDYTVKAFVERNMGDMRKRIYVKLFGEEYA</sequence>
<dbReference type="Proteomes" id="UP000001400">
    <property type="component" value="Chromosome"/>
</dbReference>
<dbReference type="KEGG" id="abi:Aboo_1265"/>
<dbReference type="GO" id="GO:0033178">
    <property type="term" value="C:proton-transporting two-sector ATPase complex, catalytic domain"/>
    <property type="evidence" value="ECO:0007669"/>
    <property type="project" value="InterPro"/>
</dbReference>
<dbReference type="InterPro" id="IPR002842">
    <property type="entry name" value="ATPase_V1_Esu"/>
</dbReference>
<dbReference type="HOGENOM" id="CLU_1399667_0_0_2"/>
<dbReference type="InterPro" id="IPR038495">
    <property type="entry name" value="ATPase_E_C"/>
</dbReference>
<dbReference type="Pfam" id="PF01991">
    <property type="entry name" value="vATP-synt_E"/>
    <property type="match status" value="1"/>
</dbReference>
<dbReference type="Gene3D" id="3.30.2320.30">
    <property type="entry name" value="ATP synthase, E subunit, C-terminal"/>
    <property type="match status" value="1"/>
</dbReference>
<evidence type="ECO:0000256" key="5">
    <source>
        <dbReference type="ARBA" id="ARBA00023136"/>
    </source>
</evidence>
<evidence type="ECO:0000256" key="3">
    <source>
        <dbReference type="ARBA" id="ARBA00022781"/>
    </source>
</evidence>
<keyword evidence="8" id="KW-1185">Reference proteome</keyword>
<dbReference type="SUPFAM" id="SSF160527">
    <property type="entry name" value="V-type ATPase subunit E-like"/>
    <property type="match status" value="1"/>
</dbReference>
<evidence type="ECO:0000313" key="7">
    <source>
        <dbReference type="EMBL" id="ADD09073.1"/>
    </source>
</evidence>
<evidence type="ECO:0000256" key="2">
    <source>
        <dbReference type="ARBA" id="ARBA00022448"/>
    </source>
</evidence>
<comment type="similarity">
    <text evidence="1">Belongs to the V-ATPase E subunit family.</text>
</comment>
<proteinExistence type="inferred from homology"/>
<dbReference type="AlphaFoldDB" id="D3TAE4"/>
<dbReference type="GO" id="GO:0006754">
    <property type="term" value="P:ATP biosynthetic process"/>
    <property type="evidence" value="ECO:0007669"/>
    <property type="project" value="UniProtKB-KW"/>
</dbReference>
<gene>
    <name evidence="7" type="ordered locus">Aboo_1265</name>
</gene>
<organism evidence="7 8">
    <name type="scientific">Aciduliprofundum boonei (strain DSM 19572 / T469)</name>
    <dbReference type="NCBI Taxonomy" id="439481"/>
    <lineage>
        <taxon>Archaea</taxon>
        <taxon>Methanobacteriati</taxon>
        <taxon>Thermoplasmatota</taxon>
        <taxon>DHVE2 group</taxon>
        <taxon>Candidatus Aciduliprofundum</taxon>
    </lineage>
</organism>
<evidence type="ECO:0000313" key="8">
    <source>
        <dbReference type="Proteomes" id="UP000001400"/>
    </source>
</evidence>
<protein>
    <submittedName>
        <fullName evidence="7">H+transporting two-sector ATPase E subunit</fullName>
    </submittedName>
</protein>
<name>D3TAE4_ACIB4</name>
<dbReference type="GeneID" id="8828227"/>
<reference evidence="7" key="1">
    <citation type="submission" date="2010-02" db="EMBL/GenBank/DDBJ databases">
        <title>Complete sequence of Aciduliprofundum boonei T469.</title>
        <authorList>
            <consortium name="US DOE Joint Genome Institute"/>
            <person name="Lucas S."/>
            <person name="Copeland A."/>
            <person name="Lapidus A."/>
            <person name="Cheng J.-F."/>
            <person name="Bruce D."/>
            <person name="Goodwin L."/>
            <person name="Pitluck S."/>
            <person name="Saunders E."/>
            <person name="Detter J.C."/>
            <person name="Han C."/>
            <person name="Tapia R."/>
            <person name="Land M."/>
            <person name="Hauser L."/>
            <person name="Kyrpides N."/>
            <person name="Mikhailova N."/>
            <person name="Flores G."/>
            <person name="Reysenbach A.-L."/>
            <person name="Woyke T."/>
        </authorList>
    </citation>
    <scope>NUCLEOTIDE SEQUENCE</scope>
    <source>
        <strain evidence="7">T469</strain>
    </source>
</reference>
<dbReference type="Gene3D" id="1.20.5.620">
    <property type="entry name" value="F1F0 ATP synthase subunit B, membrane domain"/>
    <property type="match status" value="1"/>
</dbReference>
<evidence type="ECO:0000256" key="4">
    <source>
        <dbReference type="ARBA" id="ARBA00023065"/>
    </source>
</evidence>
<dbReference type="OrthoDB" id="363076at2157"/>
<dbReference type="RefSeq" id="WP_012997380.1">
    <property type="nucleotide sequence ID" value="NC_013926.1"/>
</dbReference>
<keyword evidence="2" id="KW-0813">Transport</keyword>
<keyword evidence="6" id="KW-0066">ATP synthesis</keyword>